<dbReference type="RefSeq" id="WP_199399882.1">
    <property type="nucleotide sequence ID" value="NZ_JAMOFZ010000020.1"/>
</dbReference>
<sequence length="526" mass="56691">MKPEVRPFVQTLSVLWDGPAVQARASKGVAVAAVAIVDPALAGLPPGKACSCPPRKAPVPAVPDGGAGGGGGSNASPRRIGHWAKGVAAAIGAAYVHEKVGDDFFLSTTTLNDGKRGFTGNARLALAQEDARAYRQRYLAGAPAQRMHDNRPPTFVRRVGNNEFATMVDFRAATKVHLAETTNTPEAYRSLSTSLDCFTGRRIRPDVVARYKPSQVPAEFDLTKSARFREKNHYALTGVPNEETGASGYASRSVTHPFLNNGMQHYKDESEARGLSPEQCQRSFEAALEGSATLSPAAQFAAGQFILNLRQVYAADEHWGHSENVVMADLKALGLLSQAETDKIDATLLFEDPSKNVLKRNTSLAGPRLHKIDTGIQSIRLRNDPEALADIKAMVGHKNIENLPIVHFKLNEEGNGFEDCSGLGDSFTSANATACMNHARLMSGEERLSRYDVGVIVACLNAVYDDASSLRHTLREIARGCFVGAGYTTEDADHFYADLCSQASQEFYGGKKLPPVAAADLHRQGR</sequence>
<dbReference type="EMBL" id="QJTC01000021">
    <property type="protein sequence ID" value="PYE74990.1"/>
    <property type="molecule type" value="Genomic_DNA"/>
</dbReference>
<protein>
    <recommendedName>
        <fullName evidence="3">Type III effector HopG1</fullName>
    </recommendedName>
</protein>
<dbReference type="AlphaFoldDB" id="A0A318SQZ3"/>
<evidence type="ECO:0000313" key="2">
    <source>
        <dbReference type="Proteomes" id="UP000247540"/>
    </source>
</evidence>
<accession>A0A318SQZ3</accession>
<dbReference type="Proteomes" id="UP000247540">
    <property type="component" value="Unassembled WGS sequence"/>
</dbReference>
<evidence type="ECO:0008006" key="3">
    <source>
        <dbReference type="Google" id="ProtNLM"/>
    </source>
</evidence>
<evidence type="ECO:0000313" key="1">
    <source>
        <dbReference type="EMBL" id="PYE74990.1"/>
    </source>
</evidence>
<reference evidence="1 2" key="1">
    <citation type="submission" date="2018-06" db="EMBL/GenBank/DDBJ databases">
        <title>Genomic Encyclopedia of Type Strains, Phase III (KMG-III): the genomes of soil and plant-associated and newly described type strains.</title>
        <authorList>
            <person name="Whitman W."/>
        </authorList>
    </citation>
    <scope>NUCLEOTIDE SEQUENCE [LARGE SCALE GENOMIC DNA]</scope>
    <source>
        <strain evidence="1 2">CECT 7646</strain>
    </source>
</reference>
<name>A0A318SQZ3_9BURK</name>
<comment type="caution">
    <text evidence="1">The sequence shown here is derived from an EMBL/GenBank/DDBJ whole genome shotgun (WGS) entry which is preliminary data.</text>
</comment>
<dbReference type="NCBIfam" id="NF041402">
    <property type="entry name" value="XopAG"/>
    <property type="match status" value="1"/>
</dbReference>
<gene>
    <name evidence="1" type="ORF">DFQ15_12111</name>
</gene>
<organism evidence="1 2">
    <name type="scientific">Xylophilus ampelinus</name>
    <dbReference type="NCBI Taxonomy" id="54067"/>
    <lineage>
        <taxon>Bacteria</taxon>
        <taxon>Pseudomonadati</taxon>
        <taxon>Pseudomonadota</taxon>
        <taxon>Betaproteobacteria</taxon>
        <taxon>Burkholderiales</taxon>
        <taxon>Xylophilus</taxon>
    </lineage>
</organism>
<keyword evidence="2" id="KW-1185">Reference proteome</keyword>
<proteinExistence type="predicted"/>